<evidence type="ECO:0008006" key="3">
    <source>
        <dbReference type="Google" id="ProtNLM"/>
    </source>
</evidence>
<comment type="caution">
    <text evidence="1">The sequence shown here is derived from an EMBL/GenBank/DDBJ whole genome shotgun (WGS) entry which is preliminary data.</text>
</comment>
<accession>A0A8X6VGZ1</accession>
<organism evidence="1 2">
    <name type="scientific">Trichonephila clavipes</name>
    <name type="common">Golden silk orbweaver</name>
    <name type="synonym">Nephila clavipes</name>
    <dbReference type="NCBI Taxonomy" id="2585209"/>
    <lineage>
        <taxon>Eukaryota</taxon>
        <taxon>Metazoa</taxon>
        <taxon>Ecdysozoa</taxon>
        <taxon>Arthropoda</taxon>
        <taxon>Chelicerata</taxon>
        <taxon>Arachnida</taxon>
        <taxon>Araneae</taxon>
        <taxon>Araneomorphae</taxon>
        <taxon>Entelegynae</taxon>
        <taxon>Araneoidea</taxon>
        <taxon>Nephilidae</taxon>
        <taxon>Trichonephila</taxon>
    </lineage>
</organism>
<dbReference type="EMBL" id="BMAU01021313">
    <property type="protein sequence ID" value="GFY12349.1"/>
    <property type="molecule type" value="Genomic_DNA"/>
</dbReference>
<name>A0A8X6VGZ1_TRICX</name>
<dbReference type="Proteomes" id="UP000887159">
    <property type="component" value="Unassembled WGS sequence"/>
</dbReference>
<gene>
    <name evidence="1" type="primary">X975_06234</name>
    <name evidence="1" type="ORF">TNCV_284521</name>
</gene>
<keyword evidence="2" id="KW-1185">Reference proteome</keyword>
<protein>
    <recommendedName>
        <fullName evidence="3">Peptidase aspartic putative domain-containing protein</fullName>
    </recommendedName>
</protein>
<evidence type="ECO:0000313" key="2">
    <source>
        <dbReference type="Proteomes" id="UP000887159"/>
    </source>
</evidence>
<dbReference type="AlphaFoldDB" id="A0A8X6VGZ1"/>
<proteinExistence type="predicted"/>
<evidence type="ECO:0000313" key="1">
    <source>
        <dbReference type="EMBL" id="GFY12349.1"/>
    </source>
</evidence>
<reference evidence="1" key="1">
    <citation type="submission" date="2020-08" db="EMBL/GenBank/DDBJ databases">
        <title>Multicomponent nature underlies the extraordinary mechanical properties of spider dragline silk.</title>
        <authorList>
            <person name="Kono N."/>
            <person name="Nakamura H."/>
            <person name="Mori M."/>
            <person name="Yoshida Y."/>
            <person name="Ohtoshi R."/>
            <person name="Malay A.D."/>
            <person name="Moran D.A.P."/>
            <person name="Tomita M."/>
            <person name="Numata K."/>
            <person name="Arakawa K."/>
        </authorList>
    </citation>
    <scope>NUCLEOTIDE SEQUENCE</scope>
</reference>
<sequence>MHVHLLQPILNLLLENLVLDFNRKQLGKKAESTFDVMELLQVLKIEIKCRESVHLLSGQGERKNLTHNSKCIRTGYEGNQKILRNRQNKIQSRTSTCEVMTWLLIEFRKQIPPPPPELDNIPQEVQLENLVLADSSDCQEKPITILIEAEYYYDAVTGKIKHLSKKLVAVETIFGWCLRGRNKENQSPLAISVIVQENLISDQLKKFWYLEVSSLIDSKNESDVSENQIMKNFESNIKYEEKAK</sequence>